<evidence type="ECO:0000259" key="5">
    <source>
        <dbReference type="PROSITE" id="PS50931"/>
    </source>
</evidence>
<dbReference type="Pfam" id="PF00126">
    <property type="entry name" value="HTH_1"/>
    <property type="match status" value="1"/>
</dbReference>
<dbReference type="Proteomes" id="UP000323257">
    <property type="component" value="Unassembled WGS sequence"/>
</dbReference>
<dbReference type="GO" id="GO:0003700">
    <property type="term" value="F:DNA-binding transcription factor activity"/>
    <property type="evidence" value="ECO:0007669"/>
    <property type="project" value="InterPro"/>
</dbReference>
<reference evidence="6 7" key="1">
    <citation type="submission" date="2019-07" db="EMBL/GenBank/DDBJ databases">
        <title>Genomic Encyclopedia of Type Strains, Phase III (KMG-III): the genomes of soil and plant-associated and newly described type strains.</title>
        <authorList>
            <person name="Whitman W."/>
        </authorList>
    </citation>
    <scope>NUCLEOTIDE SEQUENCE [LARGE SCALE GENOMIC DNA]</scope>
    <source>
        <strain evidence="6 7">BL24</strain>
    </source>
</reference>
<comment type="caution">
    <text evidence="6">The sequence shown here is derived from an EMBL/GenBank/DDBJ whole genome shotgun (WGS) entry which is preliminary data.</text>
</comment>
<dbReference type="GO" id="GO:0000976">
    <property type="term" value="F:transcription cis-regulatory region binding"/>
    <property type="evidence" value="ECO:0007669"/>
    <property type="project" value="TreeGrafter"/>
</dbReference>
<organism evidence="6 7">
    <name type="scientific">Paenibacillus methanolicus</name>
    <dbReference type="NCBI Taxonomy" id="582686"/>
    <lineage>
        <taxon>Bacteria</taxon>
        <taxon>Bacillati</taxon>
        <taxon>Bacillota</taxon>
        <taxon>Bacilli</taxon>
        <taxon>Bacillales</taxon>
        <taxon>Paenibacillaceae</taxon>
        <taxon>Paenibacillus</taxon>
    </lineage>
</organism>
<dbReference type="InterPro" id="IPR005119">
    <property type="entry name" value="LysR_subst-bd"/>
</dbReference>
<dbReference type="EMBL" id="VNHS01000012">
    <property type="protein sequence ID" value="TYP70210.1"/>
    <property type="molecule type" value="Genomic_DNA"/>
</dbReference>
<sequence length="306" mass="33988">MIYINRMISTEWYRIFLATAKLGNLTKAAQELHITQPSVSYAIKQLESTLAVKLFDRLPKGVSLTTEGRELLDYVEKSFALLEAGEHKLRALKDLASGELRIGASGPMIKHLILPALDRMRADYPGIRIRLSQGSTPDIRQRLKSGELDIGFVHLPLTDPELTVTQLQTVQDCFVVGHAYRELAASPMTALELTRVPLLLYSPGSSTRRFVDQWLASHGLSAEVDIELNSLDMLIELAERGYGAAFLTRAYVESQLEEGRLFELQVKEPIPPRSVGIAIRAEQSLPVAAERFLAMLGSGSEDSERT</sequence>
<dbReference type="PANTHER" id="PTHR30126">
    <property type="entry name" value="HTH-TYPE TRANSCRIPTIONAL REGULATOR"/>
    <property type="match status" value="1"/>
</dbReference>
<comment type="similarity">
    <text evidence="1">Belongs to the LysR transcriptional regulatory family.</text>
</comment>
<dbReference type="Gene3D" id="3.40.190.290">
    <property type="match status" value="1"/>
</dbReference>
<dbReference type="PROSITE" id="PS50931">
    <property type="entry name" value="HTH_LYSR"/>
    <property type="match status" value="1"/>
</dbReference>
<dbReference type="Gene3D" id="1.10.10.10">
    <property type="entry name" value="Winged helix-like DNA-binding domain superfamily/Winged helix DNA-binding domain"/>
    <property type="match status" value="1"/>
</dbReference>
<keyword evidence="2" id="KW-0805">Transcription regulation</keyword>
<dbReference type="CDD" id="cd05466">
    <property type="entry name" value="PBP2_LTTR_substrate"/>
    <property type="match status" value="1"/>
</dbReference>
<dbReference type="SUPFAM" id="SSF53850">
    <property type="entry name" value="Periplasmic binding protein-like II"/>
    <property type="match status" value="1"/>
</dbReference>
<keyword evidence="7" id="KW-1185">Reference proteome</keyword>
<evidence type="ECO:0000256" key="1">
    <source>
        <dbReference type="ARBA" id="ARBA00009437"/>
    </source>
</evidence>
<gene>
    <name evidence="6" type="ORF">BCM02_112190</name>
</gene>
<dbReference type="InterPro" id="IPR000847">
    <property type="entry name" value="LysR_HTH_N"/>
</dbReference>
<dbReference type="AlphaFoldDB" id="A0A5S5BVM3"/>
<accession>A0A5S5BVM3</accession>
<keyword evidence="3 6" id="KW-0238">DNA-binding</keyword>
<dbReference type="RefSeq" id="WP_342791373.1">
    <property type="nucleotide sequence ID" value="NZ_VNHS01000012.1"/>
</dbReference>
<proteinExistence type="inferred from homology"/>
<dbReference type="PRINTS" id="PR00039">
    <property type="entry name" value="HTHLYSR"/>
</dbReference>
<evidence type="ECO:0000256" key="4">
    <source>
        <dbReference type="ARBA" id="ARBA00023163"/>
    </source>
</evidence>
<dbReference type="PANTHER" id="PTHR30126:SF64">
    <property type="entry name" value="HTH-TYPE TRANSCRIPTIONAL REGULATOR CITR"/>
    <property type="match status" value="1"/>
</dbReference>
<keyword evidence="4" id="KW-0804">Transcription</keyword>
<dbReference type="SUPFAM" id="SSF46785">
    <property type="entry name" value="Winged helix' DNA-binding domain"/>
    <property type="match status" value="1"/>
</dbReference>
<dbReference type="InterPro" id="IPR036390">
    <property type="entry name" value="WH_DNA-bd_sf"/>
</dbReference>
<evidence type="ECO:0000256" key="3">
    <source>
        <dbReference type="ARBA" id="ARBA00023125"/>
    </source>
</evidence>
<evidence type="ECO:0000256" key="2">
    <source>
        <dbReference type="ARBA" id="ARBA00023015"/>
    </source>
</evidence>
<evidence type="ECO:0000313" key="6">
    <source>
        <dbReference type="EMBL" id="TYP70210.1"/>
    </source>
</evidence>
<dbReference type="InterPro" id="IPR036388">
    <property type="entry name" value="WH-like_DNA-bd_sf"/>
</dbReference>
<protein>
    <submittedName>
        <fullName evidence="6">DNA-binding transcriptional LysR family regulator</fullName>
    </submittedName>
</protein>
<dbReference type="Pfam" id="PF03466">
    <property type="entry name" value="LysR_substrate"/>
    <property type="match status" value="1"/>
</dbReference>
<evidence type="ECO:0000313" key="7">
    <source>
        <dbReference type="Proteomes" id="UP000323257"/>
    </source>
</evidence>
<name>A0A5S5BVM3_9BACL</name>
<feature type="domain" description="HTH lysR-type" evidence="5">
    <location>
        <begin position="14"/>
        <end position="65"/>
    </location>
</feature>